<reference evidence="3" key="1">
    <citation type="journal article" date="2008" name="Nat. Genet.">
        <title>The Pristionchus pacificus genome provides a unique perspective on nematode lifestyle and parasitism.</title>
        <authorList>
            <person name="Dieterich C."/>
            <person name="Clifton S.W."/>
            <person name="Schuster L.N."/>
            <person name="Chinwalla A."/>
            <person name="Delehaunty K."/>
            <person name="Dinkelacker I."/>
            <person name="Fulton L."/>
            <person name="Fulton R."/>
            <person name="Godfrey J."/>
            <person name="Minx P."/>
            <person name="Mitreva M."/>
            <person name="Roeseler W."/>
            <person name="Tian H."/>
            <person name="Witte H."/>
            <person name="Yang S.P."/>
            <person name="Wilson R.K."/>
            <person name="Sommer R.J."/>
        </authorList>
    </citation>
    <scope>NUCLEOTIDE SEQUENCE [LARGE SCALE GENOMIC DNA]</scope>
    <source>
        <strain evidence="3">PS312</strain>
    </source>
</reference>
<organism evidence="2 3">
    <name type="scientific">Pristionchus pacificus</name>
    <name type="common">Parasitic nematode worm</name>
    <dbReference type="NCBI Taxonomy" id="54126"/>
    <lineage>
        <taxon>Eukaryota</taxon>
        <taxon>Metazoa</taxon>
        <taxon>Ecdysozoa</taxon>
        <taxon>Nematoda</taxon>
        <taxon>Chromadorea</taxon>
        <taxon>Rhabditida</taxon>
        <taxon>Rhabditina</taxon>
        <taxon>Diplogasteromorpha</taxon>
        <taxon>Diplogasteroidea</taxon>
        <taxon>Neodiplogasteridae</taxon>
        <taxon>Pristionchus</taxon>
    </lineage>
</organism>
<feature type="region of interest" description="Disordered" evidence="1">
    <location>
        <begin position="1"/>
        <end position="61"/>
    </location>
</feature>
<dbReference type="EnsemblMetazoa" id="PPA44785.1">
    <property type="protein sequence ID" value="PPA44785.1"/>
    <property type="gene ID" value="WBGene00283154"/>
</dbReference>
<dbReference type="Proteomes" id="UP000005239">
    <property type="component" value="Unassembled WGS sequence"/>
</dbReference>
<feature type="compositionally biased region" description="Basic and acidic residues" evidence="1">
    <location>
        <begin position="1"/>
        <end position="23"/>
    </location>
</feature>
<dbReference type="AlphaFoldDB" id="A0A2A6B5C2"/>
<proteinExistence type="predicted"/>
<name>A0A2A6B5C2_PRIPA</name>
<protein>
    <submittedName>
        <fullName evidence="2">Uncharacterized protein</fullName>
    </submittedName>
</protein>
<reference evidence="2" key="2">
    <citation type="submission" date="2022-06" db="UniProtKB">
        <authorList>
            <consortium name="EnsemblMetazoa"/>
        </authorList>
    </citation>
    <scope>IDENTIFICATION</scope>
    <source>
        <strain evidence="2">PS312</strain>
    </source>
</reference>
<keyword evidence="3" id="KW-1185">Reference proteome</keyword>
<accession>A0A2A6B5C2</accession>
<gene>
    <name evidence="2" type="primary">WBGene00283154</name>
</gene>
<evidence type="ECO:0000313" key="2">
    <source>
        <dbReference type="EnsemblMetazoa" id="PPA44785.1"/>
    </source>
</evidence>
<evidence type="ECO:0000256" key="1">
    <source>
        <dbReference type="SAM" id="MobiDB-lite"/>
    </source>
</evidence>
<accession>A0A8R1UZW7</accession>
<sequence length="61" mass="6844">MKRKGAREETSRGERVTQYETRRGTMKGIEEGGNVNSEPKLFLSEDTQGKQGGPQNGMRDE</sequence>
<evidence type="ECO:0000313" key="3">
    <source>
        <dbReference type="Proteomes" id="UP000005239"/>
    </source>
</evidence>